<keyword evidence="1" id="KW-0472">Membrane</keyword>
<accession>Z9JMC2</accession>
<proteinExistence type="predicted"/>
<organism evidence="2 3">
    <name type="scientific">Xylella taiwanensis</name>
    <dbReference type="NCBI Taxonomy" id="1444770"/>
    <lineage>
        <taxon>Bacteria</taxon>
        <taxon>Pseudomonadati</taxon>
        <taxon>Pseudomonadota</taxon>
        <taxon>Gammaproteobacteria</taxon>
        <taxon>Lysobacterales</taxon>
        <taxon>Lysobacteraceae</taxon>
        <taxon>Xylella</taxon>
    </lineage>
</organism>
<reference evidence="2 3" key="1">
    <citation type="journal article" date="2014" name="Genome Announc.">
        <title>Draft Genome Sequence of Xylella fastidiosa Pear Leaf Scorch Strain in Taiwan.</title>
        <authorList>
            <person name="Su C.C."/>
            <person name="Deng W.L."/>
            <person name="Jan F.J."/>
            <person name="Chang C.J."/>
            <person name="Huang H."/>
            <person name="Chen J."/>
        </authorList>
    </citation>
    <scope>NUCLEOTIDE SEQUENCE [LARGE SCALE GENOMIC DNA]</scope>
    <source>
        <strain evidence="2 3">PLS229</strain>
    </source>
</reference>
<dbReference type="EMBL" id="JDSQ01000004">
    <property type="protein sequence ID" value="EWS78922.1"/>
    <property type="molecule type" value="Genomic_DNA"/>
</dbReference>
<keyword evidence="1" id="KW-0812">Transmembrane</keyword>
<evidence type="ECO:0000313" key="2">
    <source>
        <dbReference type="EMBL" id="EWS78922.1"/>
    </source>
</evidence>
<dbReference type="AlphaFoldDB" id="Z9JMC2"/>
<dbReference type="Proteomes" id="UP000020406">
    <property type="component" value="Unassembled WGS sequence"/>
</dbReference>
<protein>
    <submittedName>
        <fullName evidence="2">Uncharacterized protein</fullName>
    </submittedName>
</protein>
<feature type="transmembrane region" description="Helical" evidence="1">
    <location>
        <begin position="20"/>
        <end position="43"/>
    </location>
</feature>
<sequence length="54" mass="6269">MNYEETIENKIEFREGYDGFTCYITVNIVFTWLGLLCAANGVWDCCLDVTSIMY</sequence>
<keyword evidence="1" id="KW-1133">Transmembrane helix</keyword>
<evidence type="ECO:0000313" key="3">
    <source>
        <dbReference type="Proteomes" id="UP000020406"/>
    </source>
</evidence>
<name>Z9JMC2_9GAMM</name>
<evidence type="ECO:0000256" key="1">
    <source>
        <dbReference type="SAM" id="Phobius"/>
    </source>
</evidence>
<comment type="caution">
    <text evidence="2">The sequence shown here is derived from an EMBL/GenBank/DDBJ whole genome shotgun (WGS) entry which is preliminary data.</text>
</comment>
<gene>
    <name evidence="2" type="ORF">AF72_03100</name>
</gene>